<evidence type="ECO:0000256" key="10">
    <source>
        <dbReference type="SAM" id="MobiDB-lite"/>
    </source>
</evidence>
<proteinExistence type="inferred from homology"/>
<dbReference type="Pfam" id="PF20644">
    <property type="entry name" value="Rrn7_cyclin_N"/>
    <property type="match status" value="1"/>
</dbReference>
<comment type="subcellular location">
    <subcellularLocation>
        <location evidence="1">Nucleus</location>
        <location evidence="1">Nucleolus</location>
    </subcellularLocation>
</comment>
<keyword evidence="4" id="KW-0863">Zinc-finger</keyword>
<evidence type="ECO:0000256" key="4">
    <source>
        <dbReference type="ARBA" id="ARBA00022771"/>
    </source>
</evidence>
<keyword evidence="8" id="KW-0804">Transcription</keyword>
<evidence type="ECO:0000256" key="5">
    <source>
        <dbReference type="ARBA" id="ARBA00022833"/>
    </source>
</evidence>
<evidence type="ECO:0000256" key="1">
    <source>
        <dbReference type="ARBA" id="ARBA00004604"/>
    </source>
</evidence>
<evidence type="ECO:0000256" key="9">
    <source>
        <dbReference type="ARBA" id="ARBA00023242"/>
    </source>
</evidence>
<keyword evidence="13" id="KW-1185">Reference proteome</keyword>
<dbReference type="GO" id="GO:0001164">
    <property type="term" value="F:RNA polymerase I core promoter sequence-specific DNA binding"/>
    <property type="evidence" value="ECO:0007669"/>
    <property type="project" value="InterPro"/>
</dbReference>
<accession>A0AAW0E9E3</accession>
<organism evidence="12 13">
    <name type="scientific">Paramarasmius palmivorus</name>
    <dbReference type="NCBI Taxonomy" id="297713"/>
    <lineage>
        <taxon>Eukaryota</taxon>
        <taxon>Fungi</taxon>
        <taxon>Dikarya</taxon>
        <taxon>Basidiomycota</taxon>
        <taxon>Agaricomycotina</taxon>
        <taxon>Agaricomycetes</taxon>
        <taxon>Agaricomycetidae</taxon>
        <taxon>Agaricales</taxon>
        <taxon>Marasmiineae</taxon>
        <taxon>Marasmiaceae</taxon>
        <taxon>Paramarasmius</taxon>
    </lineage>
</organism>
<evidence type="ECO:0000256" key="7">
    <source>
        <dbReference type="ARBA" id="ARBA00023125"/>
    </source>
</evidence>
<comment type="similarity">
    <text evidence="2">Belongs to the RRN7/TAF1B family.</text>
</comment>
<sequence length="259" mass="29031">MKLCGLPPEFEMVCRDIWALHLSLLPDPPPAEPYYHAQRDVHADTEHANEASKNRTSPIPDNVDRPPSPGSSSSDDEDDKDRKSSGAGQEEEDPEMAELLRQNSESEGEDENEDGQTAQNAVPGMARRRTRVAYEGPANNLAVLMLACWTMRVPILYRDFARYAEHYELPYLDPVRYLPSEIVVHLTKHNIQALSPAHVPNTVTLHALTSRLARVLYVNYGILTPEANAAPVLWRVVDSLGGARKPQAMIDFRAFIHLF</sequence>
<dbReference type="EMBL" id="JAYKXP010000003">
    <property type="protein sequence ID" value="KAK7060571.1"/>
    <property type="molecule type" value="Genomic_DNA"/>
</dbReference>
<gene>
    <name evidence="12" type="ORF">VNI00_001337</name>
</gene>
<evidence type="ECO:0000256" key="2">
    <source>
        <dbReference type="ARBA" id="ARBA00006899"/>
    </source>
</evidence>
<dbReference type="InterPro" id="IPR033599">
    <property type="entry name" value="TAF1B/Rrn7"/>
</dbReference>
<reference evidence="12 13" key="1">
    <citation type="submission" date="2024-01" db="EMBL/GenBank/DDBJ databases">
        <title>A draft genome for a cacao thread blight-causing isolate of Paramarasmius palmivorus.</title>
        <authorList>
            <person name="Baruah I.K."/>
            <person name="Bukari Y."/>
            <person name="Amoako-Attah I."/>
            <person name="Meinhardt L.W."/>
            <person name="Bailey B.A."/>
            <person name="Cohen S.P."/>
        </authorList>
    </citation>
    <scope>NUCLEOTIDE SEQUENCE [LARGE SCALE GENOMIC DNA]</scope>
    <source>
        <strain evidence="12 13">GH-12</strain>
    </source>
</reference>
<comment type="caution">
    <text evidence="12">The sequence shown here is derived from an EMBL/GenBank/DDBJ whole genome shotgun (WGS) entry which is preliminary data.</text>
</comment>
<dbReference type="Proteomes" id="UP001383192">
    <property type="component" value="Unassembled WGS sequence"/>
</dbReference>
<evidence type="ECO:0000313" key="13">
    <source>
        <dbReference type="Proteomes" id="UP001383192"/>
    </source>
</evidence>
<evidence type="ECO:0000256" key="8">
    <source>
        <dbReference type="ARBA" id="ARBA00023163"/>
    </source>
</evidence>
<dbReference type="PANTHER" id="PTHR31576:SF2">
    <property type="entry name" value="TATA BOX-BINDING PROTEIN-ASSOCIATED FACTOR RNA POLYMERASE I SUBUNIT B"/>
    <property type="match status" value="1"/>
</dbReference>
<dbReference type="AlphaFoldDB" id="A0AAW0E9E3"/>
<evidence type="ECO:0000256" key="6">
    <source>
        <dbReference type="ARBA" id="ARBA00023015"/>
    </source>
</evidence>
<feature type="compositionally biased region" description="Basic and acidic residues" evidence="10">
    <location>
        <begin position="37"/>
        <end position="53"/>
    </location>
</feature>
<feature type="region of interest" description="Disordered" evidence="10">
    <location>
        <begin position="28"/>
        <end position="124"/>
    </location>
</feature>
<evidence type="ECO:0000313" key="12">
    <source>
        <dbReference type="EMBL" id="KAK7060571.1"/>
    </source>
</evidence>
<keyword evidence="5" id="KW-0862">Zinc</keyword>
<keyword evidence="9" id="KW-0539">Nucleus</keyword>
<dbReference type="GO" id="GO:0070860">
    <property type="term" value="C:RNA polymerase I core factor complex"/>
    <property type="evidence" value="ECO:0007669"/>
    <property type="project" value="InterPro"/>
</dbReference>
<dbReference type="InterPro" id="IPR048540">
    <property type="entry name" value="Rrn7_cyclin_N"/>
</dbReference>
<evidence type="ECO:0000256" key="3">
    <source>
        <dbReference type="ARBA" id="ARBA00022723"/>
    </source>
</evidence>
<feature type="domain" description="Rrn7/TAF1B N-terminal cyclin" evidence="11">
    <location>
        <begin position="100"/>
        <end position="180"/>
    </location>
</feature>
<dbReference type="GO" id="GO:0042790">
    <property type="term" value="P:nucleolar large rRNA transcription by RNA polymerase I"/>
    <property type="evidence" value="ECO:0007669"/>
    <property type="project" value="TreeGrafter"/>
</dbReference>
<keyword evidence="7" id="KW-0238">DNA-binding</keyword>
<name>A0AAW0E9E3_9AGAR</name>
<evidence type="ECO:0000259" key="11">
    <source>
        <dbReference type="Pfam" id="PF20644"/>
    </source>
</evidence>
<protein>
    <recommendedName>
        <fullName evidence="11">Rrn7/TAF1B N-terminal cyclin domain-containing protein</fullName>
    </recommendedName>
</protein>
<keyword evidence="3" id="KW-0479">Metal-binding</keyword>
<dbReference type="GO" id="GO:0008270">
    <property type="term" value="F:zinc ion binding"/>
    <property type="evidence" value="ECO:0007669"/>
    <property type="project" value="UniProtKB-KW"/>
</dbReference>
<keyword evidence="6" id="KW-0805">Transcription regulation</keyword>
<dbReference type="PANTHER" id="PTHR31576">
    <property type="entry name" value="TATA BOX-BINDING PROTEIN-ASSOCIATED FACTOR RNA POLYMERASE I SUBUNIT B"/>
    <property type="match status" value="1"/>
</dbReference>